<gene>
    <name evidence="1" type="ORF">RPERSI_LOCUS13057</name>
</gene>
<name>A0ACA9Q8E2_9GLOM</name>
<keyword evidence="2" id="KW-1185">Reference proteome</keyword>
<dbReference type="EMBL" id="CAJVQC010028571">
    <property type="protein sequence ID" value="CAG8740052.1"/>
    <property type="molecule type" value="Genomic_DNA"/>
</dbReference>
<sequence>WRNEASNNMAILKSAFKNRKTQSHDHIYAKLCEVKVDDSLQNDLLCIGVIDFSSDRYQLSGNNYKDLVREKADIRELTKSARIKKLYANFVVGRNEFSQLCKFVLLLSEMVTYDQWVEEEYEKECVVRGIIDVLLQEIKLNVLYKVTHGSENSLVEIIARLIDTAMYRLPVGYEIEITRAERQSIASKNRKKEIVYLKSGKWNCDNEKICNDHNKLVQFCLDGTEELFKICEKGSLNKNYIGFIINIAVAGDLTSIAPLIAEISNYSGQIPPDK</sequence>
<feature type="non-terminal residue" evidence="1">
    <location>
        <position position="1"/>
    </location>
</feature>
<comment type="caution">
    <text evidence="1">The sequence shown here is derived from an EMBL/GenBank/DDBJ whole genome shotgun (WGS) entry which is preliminary data.</text>
</comment>
<accession>A0ACA9Q8E2</accession>
<organism evidence="1 2">
    <name type="scientific">Racocetra persica</name>
    <dbReference type="NCBI Taxonomy" id="160502"/>
    <lineage>
        <taxon>Eukaryota</taxon>
        <taxon>Fungi</taxon>
        <taxon>Fungi incertae sedis</taxon>
        <taxon>Mucoromycota</taxon>
        <taxon>Glomeromycotina</taxon>
        <taxon>Glomeromycetes</taxon>
        <taxon>Diversisporales</taxon>
        <taxon>Gigasporaceae</taxon>
        <taxon>Racocetra</taxon>
    </lineage>
</organism>
<evidence type="ECO:0000313" key="1">
    <source>
        <dbReference type="EMBL" id="CAG8740052.1"/>
    </source>
</evidence>
<reference evidence="1" key="1">
    <citation type="submission" date="2021-06" db="EMBL/GenBank/DDBJ databases">
        <authorList>
            <person name="Kallberg Y."/>
            <person name="Tangrot J."/>
            <person name="Rosling A."/>
        </authorList>
    </citation>
    <scope>NUCLEOTIDE SEQUENCE</scope>
    <source>
        <strain evidence="1">MA461A</strain>
    </source>
</reference>
<dbReference type="Proteomes" id="UP000789920">
    <property type="component" value="Unassembled WGS sequence"/>
</dbReference>
<proteinExistence type="predicted"/>
<feature type="non-terminal residue" evidence="1">
    <location>
        <position position="274"/>
    </location>
</feature>
<protein>
    <submittedName>
        <fullName evidence="1">15740_t:CDS:1</fullName>
    </submittedName>
</protein>
<evidence type="ECO:0000313" key="2">
    <source>
        <dbReference type="Proteomes" id="UP000789920"/>
    </source>
</evidence>